<keyword evidence="4" id="KW-1185">Reference proteome</keyword>
<feature type="compositionally biased region" description="Basic and acidic residues" evidence="1">
    <location>
        <begin position="1714"/>
        <end position="1724"/>
    </location>
</feature>
<feature type="compositionally biased region" description="Basic and acidic residues" evidence="1">
    <location>
        <begin position="197"/>
        <end position="206"/>
    </location>
</feature>
<dbReference type="InterPro" id="IPR036420">
    <property type="entry name" value="BRCT_dom_sf"/>
</dbReference>
<dbReference type="Proteomes" id="UP000184546">
    <property type="component" value="Unassembled WGS sequence"/>
</dbReference>
<feature type="compositionally biased region" description="Acidic residues" evidence="1">
    <location>
        <begin position="137"/>
        <end position="146"/>
    </location>
</feature>
<feature type="compositionally biased region" description="Polar residues" evidence="1">
    <location>
        <begin position="1479"/>
        <end position="1492"/>
    </location>
</feature>
<feature type="compositionally biased region" description="Polar residues" evidence="1">
    <location>
        <begin position="1010"/>
        <end position="1027"/>
    </location>
</feature>
<feature type="region of interest" description="Disordered" evidence="1">
    <location>
        <begin position="1803"/>
        <end position="1849"/>
    </location>
</feature>
<feature type="compositionally biased region" description="Acidic residues" evidence="1">
    <location>
        <begin position="645"/>
        <end position="698"/>
    </location>
</feature>
<feature type="compositionally biased region" description="Polar residues" evidence="1">
    <location>
        <begin position="825"/>
        <end position="834"/>
    </location>
</feature>
<name>A0A1L9X6I9_ASPA1</name>
<evidence type="ECO:0000313" key="4">
    <source>
        <dbReference type="Proteomes" id="UP000184546"/>
    </source>
</evidence>
<feature type="compositionally biased region" description="Acidic residues" evidence="1">
    <location>
        <begin position="1243"/>
        <end position="1252"/>
    </location>
</feature>
<feature type="compositionally biased region" description="Low complexity" evidence="1">
    <location>
        <begin position="1289"/>
        <end position="1303"/>
    </location>
</feature>
<dbReference type="EMBL" id="KV878971">
    <property type="protein sequence ID" value="OJK03934.1"/>
    <property type="molecule type" value="Genomic_DNA"/>
</dbReference>
<feature type="compositionally biased region" description="Polar residues" evidence="1">
    <location>
        <begin position="507"/>
        <end position="528"/>
    </location>
</feature>
<dbReference type="OMA" id="FTIVEAH"/>
<feature type="compositionally biased region" description="Polar residues" evidence="1">
    <location>
        <begin position="1320"/>
        <end position="1330"/>
    </location>
</feature>
<feature type="compositionally biased region" description="Acidic residues" evidence="1">
    <location>
        <begin position="1335"/>
        <end position="1345"/>
    </location>
</feature>
<organism evidence="3 4">
    <name type="scientific">Aspergillus aculeatus (strain ATCC 16872 / CBS 172.66 / WB 5094)</name>
    <dbReference type="NCBI Taxonomy" id="690307"/>
    <lineage>
        <taxon>Eukaryota</taxon>
        <taxon>Fungi</taxon>
        <taxon>Dikarya</taxon>
        <taxon>Ascomycota</taxon>
        <taxon>Pezizomycotina</taxon>
        <taxon>Eurotiomycetes</taxon>
        <taxon>Eurotiomycetidae</taxon>
        <taxon>Eurotiales</taxon>
        <taxon>Aspergillaceae</taxon>
        <taxon>Aspergillus</taxon>
        <taxon>Aspergillus subgen. Circumdati</taxon>
    </lineage>
</organism>
<feature type="compositionally biased region" description="Acidic residues" evidence="1">
    <location>
        <begin position="551"/>
        <end position="569"/>
    </location>
</feature>
<feature type="compositionally biased region" description="Polar residues" evidence="1">
    <location>
        <begin position="474"/>
        <end position="495"/>
    </location>
</feature>
<feature type="compositionally biased region" description="Polar residues" evidence="1">
    <location>
        <begin position="444"/>
        <end position="456"/>
    </location>
</feature>
<feature type="compositionally biased region" description="Acidic residues" evidence="1">
    <location>
        <begin position="1261"/>
        <end position="1277"/>
    </location>
</feature>
<feature type="region of interest" description="Disordered" evidence="1">
    <location>
        <begin position="992"/>
        <end position="1028"/>
    </location>
</feature>
<dbReference type="SUPFAM" id="SSF52113">
    <property type="entry name" value="BRCT domain"/>
    <property type="match status" value="1"/>
</dbReference>
<protein>
    <recommendedName>
        <fullName evidence="2">BRCT domain-containing protein</fullName>
    </recommendedName>
</protein>
<feature type="compositionally biased region" description="Acidic residues" evidence="1">
    <location>
        <begin position="590"/>
        <end position="610"/>
    </location>
</feature>
<feature type="compositionally biased region" description="Low complexity" evidence="1">
    <location>
        <begin position="60"/>
        <end position="71"/>
    </location>
</feature>
<feature type="domain" description="BRCT" evidence="2">
    <location>
        <begin position="1553"/>
        <end position="1665"/>
    </location>
</feature>
<feature type="region of interest" description="Disordered" evidence="1">
    <location>
        <begin position="878"/>
        <end position="911"/>
    </location>
</feature>
<feature type="region of interest" description="Disordered" evidence="1">
    <location>
        <begin position="1455"/>
        <end position="1553"/>
    </location>
</feature>
<dbReference type="PROSITE" id="PS50172">
    <property type="entry name" value="BRCT"/>
    <property type="match status" value="1"/>
</dbReference>
<dbReference type="PANTHER" id="PTHR14625:SF3">
    <property type="entry name" value="MICROCEPHALIN"/>
    <property type="match status" value="1"/>
</dbReference>
<dbReference type="Gene3D" id="3.40.50.10190">
    <property type="entry name" value="BRCT domain"/>
    <property type="match status" value="1"/>
</dbReference>
<dbReference type="InterPro" id="IPR001357">
    <property type="entry name" value="BRCT_dom"/>
</dbReference>
<gene>
    <name evidence="3" type="ORF">ASPACDRAFT_75452</name>
</gene>
<feature type="compositionally biased region" description="Acidic residues" evidence="1">
    <location>
        <begin position="706"/>
        <end position="747"/>
    </location>
</feature>
<accession>A0A1L9X6I9</accession>
<feature type="compositionally biased region" description="Acidic residues" evidence="1">
    <location>
        <begin position="796"/>
        <end position="810"/>
    </location>
</feature>
<feature type="compositionally biased region" description="Polar residues" evidence="1">
    <location>
        <begin position="217"/>
        <end position="239"/>
    </location>
</feature>
<dbReference type="OrthoDB" id="2384350at2759"/>
<feature type="compositionally biased region" description="Acidic residues" evidence="1">
    <location>
        <begin position="78"/>
        <end position="89"/>
    </location>
</feature>
<feature type="compositionally biased region" description="Low complexity" evidence="1">
    <location>
        <begin position="109"/>
        <end position="121"/>
    </location>
</feature>
<feature type="compositionally biased region" description="Acidic residues" evidence="1">
    <location>
        <begin position="893"/>
        <end position="911"/>
    </location>
</feature>
<dbReference type="PANTHER" id="PTHR14625">
    <property type="entry name" value="MICROCEPHALIN"/>
    <property type="match status" value="1"/>
</dbReference>
<evidence type="ECO:0000256" key="1">
    <source>
        <dbReference type="SAM" id="MobiDB-lite"/>
    </source>
</evidence>
<sequence>MARAAIIPQSPPKRATRTRTKGTTTTTATTTTASSRTAPKTTKAKAPSSATEARKRGVRTASVTTTTTATAKRPVKEEDSDATTDDEIDMFAGSRRRNGTATSKPKGRPPAAKAGASAVAPRTRKTPVVATPAAAESDSDNDDELAQSETVPKKRAGRPKAKPATAAADAKEADKAAAAAAPKTRGRPKGTAAAKLKVVDELKENTRLNAKGFTDIDFSSSQEAPRQLYITTHSSSVRSNMLRGPAKKKKVTFQDPTDTDADELNEPSPPPAGRRRGAAAVSGRQGGLASKPVRKPAATSGRGRKPAAAKKDDSSKPLSPKKATQVAKGLSSYASSDGEDDELSADKEQMKAILQSPPKHGSENTGPSSPVKKINLTGRHFRKSLDENGDPLPGPRRSVDFNDNNLLLSSPARRPPPSPFNFTMRETPRRGGGLTLRSDIKPLSQPTLSPTLNSPLRLSPKKASLETPRRGNLFGTSTGSVSQPNFTPGLNSPLKSSPRKGLFGASFMSQSQPEPSATPLRHSTSLLQSPAKKVATPFKASLSVMKSPVPEESEHENDNEEEPGDNDTFDDSHLEESPLRLMKTTRVETQADEEDETTQDVASEENDDIDPVSTTPPHSPSLARHYENSAVNGDTTEHDSGESVEYVEDDASTVAEDVAEVVEENVEDGDQTEDQAMEEDAGSMAEESDIDDMEEVDPAPEHADVPMEETGEEVTQDAAEESEENPNAEPIEDVDDENVEESNEDSLGEPVVEAIPESQHQADKERDDLQVAVESEDGAKEHKDGPVIREISVDATLDDASDGDNQEQDDDRVNLDQDMPETVSDAENSHQNAIGQERAATPNSVLEEVDHSIAEEQHTPIPNIRNGVAKDLDDVFVDEPTLPEQANQRLDSSDTEDDPDMMETDDDVDAAEDDLSRDQQEDIIDDCVFEENEPTIVVAEPTEIIPRSRVPILPYEVEEPENPWSPIREAYYRAMKNISPVRVLPDSPVRRNMSFESTADSPSPIRQGFTVDTSGNQDPFVDSNSGTPLLRRSIKRSIFDNAPRFTPLAQQFSQWEASSPARFQPRRSQRPRKGIFSLGGSRRSSSNVLPTPVEVTYPQIDSQAEEASEEPAQSEAADADAEISEDEGPQIDKVVGQSVHSEEIDANETTEVEPEAADENVDPQNDEDYSHDLQAEETEAAEAVESTETAEHDSRAEEAGAADENVDPQNDEDHSHDLQAEETEAAEALESTDTAEQVTEVVEGPEDHEDFSETPALEEPGTTEDAELMSEEDESEIYEGLSQSSRPLETNNTETTEPAEFTEQSTGVVDGTQIFEDFNQRSQTEETIVAQTEEPVTEEVDDPQIYEDPSQDSQLEAYSSENIQEREDPLVDMPNGTEAEATLSNYTEEAPGEELVMEITSASKSPVPAIDAFDDNKENEVFSNIPLFTPVKNRIPQMQTVHTVSKVPLKPEGQISPLKISRKRGLSLSGASPIRASTRIRTSTFAPTQQTDPPLLPRKSPRLQRVSMTRPVAPVTQPAEPKNERSTPAKRPPQSPSPTKSAKAPRRSMSAPAPKLALQGAVVYVDVHTTEGEDASGIFIELLQQMGARCIKNWCWNPRASLAPEEGLEPKEGKVGVTHVVFKDGSARTLEKVRHARGLVKCVGVGWVLDCERENKWLDETSYAVDSSIIPRGGAKRRKSMEPRALSNVNGTLVRATATAPALDRRRSGAISRDTMESFARDHSTPPLSSREELEQEESGSTATPPEQIDYTVGHTEPDQRYCHTPQTPGSSAYTFDMDAIGMSPATPFYLSQRTKLVQQTCPPKQTRQGLFTTPGPVREPNQKLRSKLEAARRKSMAYKPRVGSPLVE</sequence>
<dbReference type="VEuPathDB" id="FungiDB:ASPACDRAFT_75452"/>
<feature type="region of interest" description="Disordered" evidence="1">
    <location>
        <begin position="1"/>
        <end position="843"/>
    </location>
</feature>
<feature type="compositionally biased region" description="Basic residues" evidence="1">
    <location>
        <begin position="1064"/>
        <end position="1073"/>
    </location>
</feature>
<dbReference type="CDD" id="cd17716">
    <property type="entry name" value="BRCT_microcephalin_rpt1"/>
    <property type="match status" value="1"/>
</dbReference>
<proteinExistence type="predicted"/>
<dbReference type="GeneID" id="30978272"/>
<feature type="compositionally biased region" description="Acidic residues" evidence="1">
    <location>
        <begin position="1200"/>
        <end position="1210"/>
    </location>
</feature>
<feature type="region of interest" description="Disordered" evidence="1">
    <location>
        <begin position="1697"/>
        <end position="1762"/>
    </location>
</feature>
<dbReference type="InterPro" id="IPR022047">
    <property type="entry name" value="Microcephalin-like"/>
</dbReference>
<reference evidence="4" key="1">
    <citation type="journal article" date="2017" name="Genome Biol.">
        <title>Comparative genomics reveals high biological diversity and specific adaptations in the industrially and medically important fungal genus Aspergillus.</title>
        <authorList>
            <person name="de Vries R.P."/>
            <person name="Riley R."/>
            <person name="Wiebenga A."/>
            <person name="Aguilar-Osorio G."/>
            <person name="Amillis S."/>
            <person name="Uchima C.A."/>
            <person name="Anderluh G."/>
            <person name="Asadollahi M."/>
            <person name="Askin M."/>
            <person name="Barry K."/>
            <person name="Battaglia E."/>
            <person name="Bayram O."/>
            <person name="Benocci T."/>
            <person name="Braus-Stromeyer S.A."/>
            <person name="Caldana C."/>
            <person name="Canovas D."/>
            <person name="Cerqueira G.C."/>
            <person name="Chen F."/>
            <person name="Chen W."/>
            <person name="Choi C."/>
            <person name="Clum A."/>
            <person name="Dos Santos R.A."/>
            <person name="Damasio A.R."/>
            <person name="Diallinas G."/>
            <person name="Emri T."/>
            <person name="Fekete E."/>
            <person name="Flipphi M."/>
            <person name="Freyberg S."/>
            <person name="Gallo A."/>
            <person name="Gournas C."/>
            <person name="Habgood R."/>
            <person name="Hainaut M."/>
            <person name="Harispe M.L."/>
            <person name="Henrissat B."/>
            <person name="Hilden K.S."/>
            <person name="Hope R."/>
            <person name="Hossain A."/>
            <person name="Karabika E."/>
            <person name="Karaffa L."/>
            <person name="Karanyi Z."/>
            <person name="Krasevec N."/>
            <person name="Kuo A."/>
            <person name="Kusch H."/>
            <person name="LaButti K."/>
            <person name="Lagendijk E.L."/>
            <person name="Lapidus A."/>
            <person name="Levasseur A."/>
            <person name="Lindquist E."/>
            <person name="Lipzen A."/>
            <person name="Logrieco A.F."/>
            <person name="MacCabe A."/>
            <person name="Maekelae M.R."/>
            <person name="Malavazi I."/>
            <person name="Melin P."/>
            <person name="Meyer V."/>
            <person name="Mielnichuk N."/>
            <person name="Miskei M."/>
            <person name="Molnar A.P."/>
            <person name="Mule G."/>
            <person name="Ngan C.Y."/>
            <person name="Orejas M."/>
            <person name="Orosz E."/>
            <person name="Ouedraogo J.P."/>
            <person name="Overkamp K.M."/>
            <person name="Park H.-S."/>
            <person name="Perrone G."/>
            <person name="Piumi F."/>
            <person name="Punt P.J."/>
            <person name="Ram A.F."/>
            <person name="Ramon A."/>
            <person name="Rauscher S."/>
            <person name="Record E."/>
            <person name="Riano-Pachon D.M."/>
            <person name="Robert V."/>
            <person name="Roehrig J."/>
            <person name="Ruller R."/>
            <person name="Salamov A."/>
            <person name="Salih N.S."/>
            <person name="Samson R.A."/>
            <person name="Sandor E."/>
            <person name="Sanguinetti M."/>
            <person name="Schuetze T."/>
            <person name="Sepcic K."/>
            <person name="Shelest E."/>
            <person name="Sherlock G."/>
            <person name="Sophianopoulou V."/>
            <person name="Squina F.M."/>
            <person name="Sun H."/>
            <person name="Susca A."/>
            <person name="Todd R.B."/>
            <person name="Tsang A."/>
            <person name="Unkles S.E."/>
            <person name="van de Wiele N."/>
            <person name="van Rossen-Uffink D."/>
            <person name="Oliveira J.V."/>
            <person name="Vesth T.C."/>
            <person name="Visser J."/>
            <person name="Yu J.-H."/>
            <person name="Zhou M."/>
            <person name="Andersen M.R."/>
            <person name="Archer D.B."/>
            <person name="Baker S.E."/>
            <person name="Benoit I."/>
            <person name="Brakhage A.A."/>
            <person name="Braus G.H."/>
            <person name="Fischer R."/>
            <person name="Frisvad J.C."/>
            <person name="Goldman G.H."/>
            <person name="Houbraken J."/>
            <person name="Oakley B."/>
            <person name="Pocsi I."/>
            <person name="Scazzocchio C."/>
            <person name="Seiboth B."/>
            <person name="vanKuyk P.A."/>
            <person name="Wortman J."/>
            <person name="Dyer P.S."/>
            <person name="Grigoriev I.V."/>
        </authorList>
    </citation>
    <scope>NUCLEOTIDE SEQUENCE [LARGE SCALE GENOMIC DNA]</scope>
    <source>
        <strain evidence="4">ATCC 16872 / CBS 172.66 / WB 5094</strain>
    </source>
</reference>
<evidence type="ECO:0000259" key="2">
    <source>
        <dbReference type="PROSITE" id="PS50172"/>
    </source>
</evidence>
<feature type="compositionally biased region" description="Basic and acidic residues" evidence="1">
    <location>
        <begin position="760"/>
        <end position="769"/>
    </location>
</feature>
<feature type="region of interest" description="Disordered" evidence="1">
    <location>
        <begin position="1053"/>
        <end position="1354"/>
    </location>
</feature>
<dbReference type="GO" id="GO:0000278">
    <property type="term" value="P:mitotic cell cycle"/>
    <property type="evidence" value="ECO:0007669"/>
    <property type="project" value="TreeGrafter"/>
</dbReference>
<feature type="compositionally biased region" description="Basic and acidic residues" evidence="1">
    <location>
        <begin position="777"/>
        <end position="787"/>
    </location>
</feature>
<feature type="compositionally biased region" description="Polar residues" evidence="1">
    <location>
        <begin position="1803"/>
        <end position="1812"/>
    </location>
</feature>
<feature type="compositionally biased region" description="Acidic residues" evidence="1">
    <location>
        <begin position="1117"/>
        <end position="1129"/>
    </location>
</feature>
<feature type="compositionally biased region" description="Basic and acidic residues" evidence="1">
    <location>
        <begin position="1189"/>
        <end position="1198"/>
    </location>
</feature>
<feature type="compositionally biased region" description="Basic and acidic residues" evidence="1">
    <location>
        <begin position="1821"/>
        <end position="1833"/>
    </location>
</feature>
<evidence type="ECO:0000313" key="3">
    <source>
        <dbReference type="EMBL" id="OJK03934.1"/>
    </source>
</evidence>
<feature type="compositionally biased region" description="Low complexity" evidence="1">
    <location>
        <begin position="21"/>
        <end position="51"/>
    </location>
</feature>
<dbReference type="RefSeq" id="XP_020060273.1">
    <property type="nucleotide sequence ID" value="XM_020204458.1"/>
</dbReference>
<dbReference type="STRING" id="690307.A0A1L9X6I9"/>
<feature type="compositionally biased region" description="Acidic residues" evidence="1">
    <location>
        <begin position="1144"/>
        <end position="1167"/>
    </location>
</feature>